<dbReference type="AlphaFoldDB" id="A0A815XWK7"/>
<accession>A0A815XWK7</accession>
<keyword evidence="1" id="KW-0472">Membrane</keyword>
<sequence>MGKVNNITKVFLVLVVIVGAISLTLLIVGVASRKWLTVSSGLSTLETALGSALTDTTFITSLIATTQANQTQVVQIILAVAGKVEEVVSGAVATRSAYHLYGKTPNVPNTSPTFKPSQGLVFAGIATFFVGLLLAIIITLLPLSRVIRLLPLIFLLVGPLLIILGCIIYPKKVVEDFGTALELQVDIGFSVVLVVVGAIIGFITAAVFAFIILQQRQNLPNKTYNVGLPPPRSMFRPSYRPRANRKP</sequence>
<protein>
    <submittedName>
        <fullName evidence="2">Uncharacterized protein</fullName>
    </submittedName>
</protein>
<feature type="transmembrane region" description="Helical" evidence="1">
    <location>
        <begin position="190"/>
        <end position="213"/>
    </location>
</feature>
<keyword evidence="1" id="KW-0812">Transmembrane</keyword>
<feature type="transmembrane region" description="Helical" evidence="1">
    <location>
        <begin position="149"/>
        <end position="170"/>
    </location>
</feature>
<name>A0A815XWK7_ADIRI</name>
<organism evidence="2 3">
    <name type="scientific">Adineta ricciae</name>
    <name type="common">Rotifer</name>
    <dbReference type="NCBI Taxonomy" id="249248"/>
    <lineage>
        <taxon>Eukaryota</taxon>
        <taxon>Metazoa</taxon>
        <taxon>Spiralia</taxon>
        <taxon>Gnathifera</taxon>
        <taxon>Rotifera</taxon>
        <taxon>Eurotatoria</taxon>
        <taxon>Bdelloidea</taxon>
        <taxon>Adinetida</taxon>
        <taxon>Adinetidae</taxon>
        <taxon>Adineta</taxon>
    </lineage>
</organism>
<feature type="transmembrane region" description="Helical" evidence="1">
    <location>
        <begin position="12"/>
        <end position="32"/>
    </location>
</feature>
<evidence type="ECO:0000313" key="3">
    <source>
        <dbReference type="Proteomes" id="UP000663828"/>
    </source>
</evidence>
<comment type="caution">
    <text evidence="2">The sequence shown here is derived from an EMBL/GenBank/DDBJ whole genome shotgun (WGS) entry which is preliminary data.</text>
</comment>
<feature type="transmembrane region" description="Helical" evidence="1">
    <location>
        <begin position="120"/>
        <end position="142"/>
    </location>
</feature>
<keyword evidence="1" id="KW-1133">Transmembrane helix</keyword>
<gene>
    <name evidence="2" type="ORF">XAT740_LOCUS43755</name>
</gene>
<evidence type="ECO:0000256" key="1">
    <source>
        <dbReference type="SAM" id="Phobius"/>
    </source>
</evidence>
<dbReference type="Proteomes" id="UP000663828">
    <property type="component" value="Unassembled WGS sequence"/>
</dbReference>
<evidence type="ECO:0000313" key="2">
    <source>
        <dbReference type="EMBL" id="CAF1562639.1"/>
    </source>
</evidence>
<keyword evidence="3" id="KW-1185">Reference proteome</keyword>
<proteinExistence type="predicted"/>
<dbReference type="Gene3D" id="1.20.140.150">
    <property type="match status" value="1"/>
</dbReference>
<reference evidence="2" key="1">
    <citation type="submission" date="2021-02" db="EMBL/GenBank/DDBJ databases">
        <authorList>
            <person name="Nowell W R."/>
        </authorList>
    </citation>
    <scope>NUCLEOTIDE SEQUENCE</scope>
</reference>
<dbReference type="EMBL" id="CAJNOR010005442">
    <property type="protein sequence ID" value="CAF1562639.1"/>
    <property type="molecule type" value="Genomic_DNA"/>
</dbReference>